<evidence type="ECO:0000313" key="4">
    <source>
        <dbReference type="EnsemblMetazoa" id="ADIR002231-PA"/>
    </source>
</evidence>
<dbReference type="GO" id="GO:0000463">
    <property type="term" value="P:maturation of LSU-rRNA from tricistronic rRNA transcript (SSU-rRNA, 5.8S rRNA, LSU-rRNA)"/>
    <property type="evidence" value="ECO:0007669"/>
    <property type="project" value="TreeGrafter"/>
</dbReference>
<dbReference type="InterPro" id="IPR039844">
    <property type="entry name" value="URB1"/>
</dbReference>
<feature type="domain" description="URB1 N-terminal" evidence="2">
    <location>
        <begin position="118"/>
        <end position="409"/>
    </location>
</feature>
<evidence type="ECO:0000259" key="3">
    <source>
        <dbReference type="Pfam" id="PF16201"/>
    </source>
</evidence>
<evidence type="ECO:0000256" key="1">
    <source>
        <dbReference type="SAM" id="MobiDB-lite"/>
    </source>
</evidence>
<organism evidence="4 5">
    <name type="scientific">Anopheles dirus</name>
    <dbReference type="NCBI Taxonomy" id="7168"/>
    <lineage>
        <taxon>Eukaryota</taxon>
        <taxon>Metazoa</taxon>
        <taxon>Ecdysozoa</taxon>
        <taxon>Arthropoda</taxon>
        <taxon>Hexapoda</taxon>
        <taxon>Insecta</taxon>
        <taxon>Pterygota</taxon>
        <taxon>Neoptera</taxon>
        <taxon>Endopterygota</taxon>
        <taxon>Diptera</taxon>
        <taxon>Nematocera</taxon>
        <taxon>Culicoidea</taxon>
        <taxon>Culicidae</taxon>
        <taxon>Anophelinae</taxon>
        <taxon>Anopheles</taxon>
    </lineage>
</organism>
<feature type="domain" description="URB1 C-terminal" evidence="3">
    <location>
        <begin position="1674"/>
        <end position="1877"/>
    </location>
</feature>
<evidence type="ECO:0000259" key="2">
    <source>
        <dbReference type="Pfam" id="PF11707"/>
    </source>
</evidence>
<dbReference type="Proteomes" id="UP000075884">
    <property type="component" value="Unassembled WGS sequence"/>
</dbReference>
<feature type="region of interest" description="Disordered" evidence="1">
    <location>
        <begin position="1511"/>
        <end position="1538"/>
    </location>
</feature>
<name>A0A182N3L9_9DIPT</name>
<dbReference type="InterPro" id="IPR021714">
    <property type="entry name" value="URB1_N"/>
</dbReference>
<dbReference type="EnsemblMetazoa" id="ADIR002231-RA">
    <property type="protein sequence ID" value="ADIR002231-PA"/>
    <property type="gene ID" value="ADIR002231"/>
</dbReference>
<protein>
    <recommendedName>
        <fullName evidence="6">Nucleolar pre-ribosomal-associated protein 1 C-terminal domain-containing protein</fullName>
    </recommendedName>
</protein>
<feature type="region of interest" description="Disordered" evidence="1">
    <location>
        <begin position="2050"/>
        <end position="2094"/>
    </location>
</feature>
<feature type="region of interest" description="Disordered" evidence="1">
    <location>
        <begin position="1"/>
        <end position="48"/>
    </location>
</feature>
<dbReference type="Pfam" id="PF11707">
    <property type="entry name" value="Npa1"/>
    <property type="match status" value="1"/>
</dbReference>
<sequence>MTTKVEKKRKHKPNGDAECPVGEKKRHKASDGGGKGVSKKPPKAAPARSMVFAKRRPIGYVEPTVEEKKNNIVAENFRRELKTGVMAMSAIRHFLQEYYTNRELVLHYIRGGGTTKPLMEILSSCEKEKLNDIADVLHLIQLVMMQSINYDDTHYKYATRCARALMTTYQPVVCSLLQDQSEHQGASSKACALRLLRTILLVDAATYWRDVLRLVDTSASRMGMSAYRESAIKPEGFIGRSLRSVFIEFNLAFLIDTPTQMVRYWLARPGLVQPLVQNLVFDSAKNVILVMKTLTQYVLGNRDIDKYMYRTAFTPDILKALVGVYEWVGPEKQATNEHDKKKVLPATEEFVLPLLTSRRCFLIPKAIDLERASPRYRQLLVDLKHTELHDHQRRLVLEMLKACPEVLPATLDAYGGLMKSNRENNRELLKQMLLMHPPEELIEKLAGTNVSAKALSNFVVQGTLPRTLLEHINTALDGKKENIPYCMEFLALMVTNCEQYLQVIERRAVLDQFGLKKVKVDAINRIVTLFPSIDRIMGAMVTHRDDRTANRSNVALEHAMDILLVCIRSFRAYIESSSFITTYGDILKPAYRASEVEKFYLNYEFKAIKVVIALEPQSVSFSSPMFGSVLMHLTKVYLNARAEMQRDATEQLLALFRNTALFDNRGTEIEFWFQALTDVEPAAVPALIQFLAEQAPLAAAKETTRKTVDHTLLIDEAFEVGAAAKRRRHDLEELFARVEQDADETADVATTSGAAHVELPVADRFFMYMFTKEPVGKQPAHYNRYLDGVALRYLHYLPHPEIVERVLKVTGSKLVSPKVLQYATRWVAGEGCTLDEKELTKFRALSESFVKLQKSLSLNANFLRQWTNSRTVLLNMFHQTLFYLTRWVTARTLTLPHLELVSHYSMTLLEKLTLSGVLSERELDELLEGLFLQRPVIFQHFTIIKQRKEDDPIRPLVSGFVYKLMQLLHALPRFERFTELYANKIVTELMRVSSENASETELDSELAEQLLQIFKLNERHCATLLRHYAQLPGGVFQSRSCHYRQLCHALEQLVAANRFRQERFLPDQTVRGLVRIYTELCGVRVDPGSESTAGLDELETALHGYFSTFPHSVACVEADLMRVLFENGRRIGKPLIKLATFLLARSHAMQAPFLELVGQYAAPKKELVYPLLNVAFRRGILTDATVNDPAGKRLLVQLYADFRGPILKMLERPNKAAVIYRENPVANEHLVRLCMPRNECVDFARKKLRIEAVESFQLRVLQEIYGGALKTTLAEASNTGTLQTVYCNGFAMLLQCFEALFKSISSAQYLLQQEAHMTRLNELVLATYRWTVHAARHPDTLGKVSFASVTSSAQWNTFCKTCLKFGLETVRCGENERRFDERLHVLTKLMALLVERFYVDGDKEQADVGRYYDWALSHSNFLRLLLLQYQYRPKTALVQLMYALARKNPSVVSEKHVPLLLGAYGATLTDANRYLLALLQHYERSGVQMHEYRPFLWGETAIKHFSLEASSANGGNAEPTTNGEEGAAGGASGRPGRTSFRTSVADVFALLQEDRMINAIENFPVWRKLDACAQLPETNFDELVALSDPEKRGLQVEYQPTTAVEKFVEKSRPTGGRSARKHTSPHGELLEMHAPNKDLNVVTYDPAFLLPMMSFMYANDQADMLQRGIRSGILALPFLSFASNDDQMRLAAGSILLRIRTHLEQTKRLTDAKTWLHLLATVQRRFIEMHTESANHKGVTHVVPRAPFLSMLFVAETVKLLPNVIHKLHGPLTQFLIKQDVYNFRQVPNFLPLFNNSEVENNVPRMFAIQTIGAGVKSHRDFAVLRASPVLQVLMGFHGSPLSNRELNMAILTTLGAITKIPRSCQYLVESLGFIGWLSERIDVVESFEFDTIEAMLGLLGNCWYSMQVMAGEQKSQKPPRSTMFFQRGILIQTLKFLPLLSTRSSSSTLVRFLNLLEKTTSPWHGYHHLLSLVDANVMQQLMEYFENLFAEHMWCVRYVRQCGTYATDDDWTMGRKLQEANVDQTTMQVVLALRRVVVSWCSFQKRAAADGKDELAAELDDAMEEAEDDGNDDEDVEELGEDADDDADEPMSE</sequence>
<keyword evidence="5" id="KW-1185">Reference proteome</keyword>
<feature type="compositionally biased region" description="Basic residues" evidence="1">
    <location>
        <begin position="1"/>
        <end position="12"/>
    </location>
</feature>
<evidence type="ECO:0000313" key="5">
    <source>
        <dbReference type="Proteomes" id="UP000075884"/>
    </source>
</evidence>
<accession>A0A182N3L9</accession>
<proteinExistence type="predicted"/>
<dbReference type="PANTHER" id="PTHR13500:SF0">
    <property type="entry name" value="NUCLEOLAR PRE-RIBOSOMAL-ASSOCIATED PROTEIN 1"/>
    <property type="match status" value="1"/>
</dbReference>
<feature type="compositionally biased region" description="Acidic residues" evidence="1">
    <location>
        <begin position="2057"/>
        <end position="2094"/>
    </location>
</feature>
<reference evidence="5" key="1">
    <citation type="submission" date="2013-03" db="EMBL/GenBank/DDBJ databases">
        <title>The Genome Sequence of Anopheles dirus WRAIR2.</title>
        <authorList>
            <consortium name="The Broad Institute Genomics Platform"/>
            <person name="Neafsey D.E."/>
            <person name="Walton C."/>
            <person name="Walker B."/>
            <person name="Young S.K."/>
            <person name="Zeng Q."/>
            <person name="Gargeya S."/>
            <person name="Fitzgerald M."/>
            <person name="Haas B."/>
            <person name="Abouelleil A."/>
            <person name="Allen A.W."/>
            <person name="Alvarado L."/>
            <person name="Arachchi H.M."/>
            <person name="Berlin A.M."/>
            <person name="Chapman S.B."/>
            <person name="Gainer-Dewar J."/>
            <person name="Goldberg J."/>
            <person name="Griggs A."/>
            <person name="Gujja S."/>
            <person name="Hansen M."/>
            <person name="Howarth C."/>
            <person name="Imamovic A."/>
            <person name="Ireland A."/>
            <person name="Larimer J."/>
            <person name="McCowan C."/>
            <person name="Murphy C."/>
            <person name="Pearson M."/>
            <person name="Poon T.W."/>
            <person name="Priest M."/>
            <person name="Roberts A."/>
            <person name="Saif S."/>
            <person name="Shea T."/>
            <person name="Sisk P."/>
            <person name="Sykes S."/>
            <person name="Wortman J."/>
            <person name="Nusbaum C."/>
            <person name="Birren B."/>
        </authorList>
    </citation>
    <scope>NUCLEOTIDE SEQUENCE [LARGE SCALE GENOMIC DNA]</scope>
    <source>
        <strain evidence="5">WRAIR2</strain>
    </source>
</reference>
<dbReference type="VEuPathDB" id="VectorBase:ADIR002231"/>
<dbReference type="PANTHER" id="PTHR13500">
    <property type="entry name" value="NUCLEOLAR PRERIBOSOMAL-ASSOCIATED PROTEIN 1"/>
    <property type="match status" value="1"/>
</dbReference>
<dbReference type="Pfam" id="PF16201">
    <property type="entry name" value="NopRA1"/>
    <property type="match status" value="1"/>
</dbReference>
<dbReference type="STRING" id="7168.A0A182N3L9"/>
<dbReference type="GO" id="GO:0005730">
    <property type="term" value="C:nucleolus"/>
    <property type="evidence" value="ECO:0007669"/>
    <property type="project" value="TreeGrafter"/>
</dbReference>
<dbReference type="GO" id="GO:0000466">
    <property type="term" value="P:maturation of 5.8S rRNA from tricistronic rRNA transcript (SSU-rRNA, 5.8S rRNA, LSU-rRNA)"/>
    <property type="evidence" value="ECO:0007669"/>
    <property type="project" value="TreeGrafter"/>
</dbReference>
<evidence type="ECO:0008006" key="6">
    <source>
        <dbReference type="Google" id="ProtNLM"/>
    </source>
</evidence>
<dbReference type="InterPro" id="IPR032436">
    <property type="entry name" value="URB1_C"/>
</dbReference>
<reference evidence="4" key="2">
    <citation type="submission" date="2020-05" db="UniProtKB">
        <authorList>
            <consortium name="EnsemblMetazoa"/>
        </authorList>
    </citation>
    <scope>IDENTIFICATION</scope>
    <source>
        <strain evidence="4">WRAIR2</strain>
    </source>
</reference>